<reference evidence="10 11" key="1">
    <citation type="journal article" date="2015" name="Genome Announc.">
        <title>Expanding the biotechnology potential of lactobacilli through comparative genomics of 213 strains and associated genera.</title>
        <authorList>
            <person name="Sun Z."/>
            <person name="Harris H.M."/>
            <person name="McCann A."/>
            <person name="Guo C."/>
            <person name="Argimon S."/>
            <person name="Zhang W."/>
            <person name="Yang X."/>
            <person name="Jeffery I.B."/>
            <person name="Cooney J.C."/>
            <person name="Kagawa T.F."/>
            <person name="Liu W."/>
            <person name="Song Y."/>
            <person name="Salvetti E."/>
            <person name="Wrobel A."/>
            <person name="Rasinkangas P."/>
            <person name="Parkhill J."/>
            <person name="Rea M.C."/>
            <person name="O'Sullivan O."/>
            <person name="Ritari J."/>
            <person name="Douillard F.P."/>
            <person name="Paul Ross R."/>
            <person name="Yang R."/>
            <person name="Briner A.E."/>
            <person name="Felis G.E."/>
            <person name="de Vos W.M."/>
            <person name="Barrangou R."/>
            <person name="Klaenhammer T.R."/>
            <person name="Caufield P.W."/>
            <person name="Cui Y."/>
            <person name="Zhang H."/>
            <person name="O'Toole P.W."/>
        </authorList>
    </citation>
    <scope>NUCLEOTIDE SEQUENCE [LARGE SCALE GENOMIC DNA]</scope>
    <source>
        <strain evidence="10 11">DSM 20593</strain>
    </source>
</reference>
<evidence type="ECO:0000256" key="8">
    <source>
        <dbReference type="SAM" id="Phobius"/>
    </source>
</evidence>
<dbReference type="PRINTS" id="PR00174">
    <property type="entry name" value="LACYSMPORT"/>
</dbReference>
<evidence type="ECO:0000256" key="6">
    <source>
        <dbReference type="ARBA" id="ARBA00022989"/>
    </source>
</evidence>
<evidence type="ECO:0000256" key="3">
    <source>
        <dbReference type="ARBA" id="ARBA00022475"/>
    </source>
</evidence>
<dbReference type="GO" id="GO:0005886">
    <property type="term" value="C:plasma membrane"/>
    <property type="evidence" value="ECO:0007669"/>
    <property type="project" value="UniProtKB-SubCell"/>
</dbReference>
<feature type="transmembrane region" description="Helical" evidence="8">
    <location>
        <begin position="148"/>
        <end position="166"/>
    </location>
</feature>
<evidence type="ECO:0000256" key="4">
    <source>
        <dbReference type="ARBA" id="ARBA00022519"/>
    </source>
</evidence>
<evidence type="ECO:0000256" key="7">
    <source>
        <dbReference type="ARBA" id="ARBA00023136"/>
    </source>
</evidence>
<keyword evidence="5 8" id="KW-0812">Transmembrane</keyword>
<dbReference type="InterPro" id="IPR020846">
    <property type="entry name" value="MFS_dom"/>
</dbReference>
<dbReference type="PANTHER" id="PTHR23522:SF10">
    <property type="entry name" value="3-PHENYLPROPIONIC ACID TRANSPORTER-RELATED"/>
    <property type="match status" value="1"/>
</dbReference>
<keyword evidence="6 8" id="KW-1133">Transmembrane helix</keyword>
<dbReference type="Gene3D" id="1.20.1250.20">
    <property type="entry name" value="MFS general substrate transporter like domains"/>
    <property type="match status" value="2"/>
</dbReference>
<evidence type="ECO:0000313" key="10">
    <source>
        <dbReference type="EMBL" id="KRN75729.1"/>
    </source>
</evidence>
<dbReference type="SUPFAM" id="SSF103473">
    <property type="entry name" value="MFS general substrate transporter"/>
    <property type="match status" value="1"/>
</dbReference>
<feature type="transmembrane region" description="Helical" evidence="8">
    <location>
        <begin position="314"/>
        <end position="334"/>
    </location>
</feature>
<dbReference type="GO" id="GO:0030395">
    <property type="term" value="F:lactose binding"/>
    <property type="evidence" value="ECO:0007669"/>
    <property type="project" value="TreeGrafter"/>
</dbReference>
<feature type="transmembrane region" description="Helical" evidence="8">
    <location>
        <begin position="222"/>
        <end position="240"/>
    </location>
</feature>
<evidence type="ECO:0000259" key="9">
    <source>
        <dbReference type="PROSITE" id="PS50850"/>
    </source>
</evidence>
<accession>A0A0R2JEJ6</accession>
<comment type="caution">
    <text evidence="10">The sequence shown here is derived from an EMBL/GenBank/DDBJ whole genome shotgun (WGS) entry which is preliminary data.</text>
</comment>
<keyword evidence="7 8" id="KW-0472">Membrane</keyword>
<feature type="transmembrane region" description="Helical" evidence="8">
    <location>
        <begin position="80"/>
        <end position="101"/>
    </location>
</feature>
<dbReference type="STRING" id="1616.IV73_GL000225"/>
<keyword evidence="11" id="KW-1185">Reference proteome</keyword>
<feature type="transmembrane region" description="Helical" evidence="8">
    <location>
        <begin position="107"/>
        <end position="128"/>
    </location>
</feature>
<dbReference type="Proteomes" id="UP000051655">
    <property type="component" value="Unassembled WGS sequence"/>
</dbReference>
<evidence type="ECO:0000313" key="11">
    <source>
        <dbReference type="Proteomes" id="UP000051655"/>
    </source>
</evidence>
<sequence>MNTTTEEKGMFWSFPVSHFSYFFIWAIVNGYLTLWLEQVAHLNGSQAGIIFSMMAVMSLIFQPIFGYVSDRLVMKKTLVFVILLAGTLIGPFFQWIFLPLLNSTNAMVVAIVTGIYLSFVLNGGVSVIEQYIQRASITNNFEFGHSRIGGSIAGAVASFIGGRLFLWQPNAIFWAASLSAVIALIMFLFFDKILDHNVAAATDHLSDKVNMKDVLALFKVRNFWILGIFYMGASALYDVFDQQFVIFFQSFFHTVSQATTVYSNTVTVQMFIEMILMIPMPYIINKIGARNGLLIYGFITALRIIGTALAPNWIFIVVLRLLAGFEMPLVLVSIMKYIGLTFDNRLYATVYALAANFMKQVSVFIFSALAGTMYDNIGFQHTYLIMGGVVLIITIMATFFLDKEHDDPNTIPKM</sequence>
<feature type="transmembrane region" description="Helical" evidence="8">
    <location>
        <begin position="346"/>
        <end position="370"/>
    </location>
</feature>
<keyword evidence="4" id="KW-0997">Cell inner membrane</keyword>
<gene>
    <name evidence="10" type="ORF">IV73_GL000225</name>
</gene>
<name>A0A0R2JEJ6_9LACO</name>
<dbReference type="NCBIfam" id="TIGR00882">
    <property type="entry name" value="2A0105"/>
    <property type="match status" value="1"/>
</dbReference>
<evidence type="ECO:0000256" key="5">
    <source>
        <dbReference type="ARBA" id="ARBA00022692"/>
    </source>
</evidence>
<dbReference type="AlphaFoldDB" id="A0A0R2JEJ6"/>
<dbReference type="InterPro" id="IPR036259">
    <property type="entry name" value="MFS_trans_sf"/>
</dbReference>
<dbReference type="PROSITE" id="PS50850">
    <property type="entry name" value="MFS"/>
    <property type="match status" value="1"/>
</dbReference>
<keyword evidence="3" id="KW-1003">Cell membrane</keyword>
<dbReference type="Pfam" id="PF01306">
    <property type="entry name" value="LacY_symp"/>
    <property type="match status" value="1"/>
</dbReference>
<evidence type="ECO:0000256" key="2">
    <source>
        <dbReference type="ARBA" id="ARBA00022448"/>
    </source>
</evidence>
<dbReference type="RefSeq" id="WP_057753589.1">
    <property type="nucleotide sequence ID" value="NZ_JQBP01000001.1"/>
</dbReference>
<feature type="transmembrane region" description="Helical" evidence="8">
    <location>
        <begin position="260"/>
        <end position="284"/>
    </location>
</feature>
<dbReference type="GO" id="GO:0015528">
    <property type="term" value="F:lactose:proton symporter activity"/>
    <property type="evidence" value="ECO:0007669"/>
    <property type="project" value="TreeGrafter"/>
</dbReference>
<keyword evidence="2" id="KW-0813">Transport</keyword>
<feature type="transmembrane region" description="Helical" evidence="8">
    <location>
        <begin position="12"/>
        <end position="36"/>
    </location>
</feature>
<evidence type="ECO:0000256" key="1">
    <source>
        <dbReference type="ARBA" id="ARBA00004429"/>
    </source>
</evidence>
<organism evidence="10 11">
    <name type="scientific">Weissella kandleri</name>
    <dbReference type="NCBI Taxonomy" id="1616"/>
    <lineage>
        <taxon>Bacteria</taxon>
        <taxon>Bacillati</taxon>
        <taxon>Bacillota</taxon>
        <taxon>Bacilli</taxon>
        <taxon>Lactobacillales</taxon>
        <taxon>Lactobacillaceae</taxon>
        <taxon>Weissella</taxon>
    </lineage>
</organism>
<proteinExistence type="predicted"/>
<feature type="transmembrane region" description="Helical" evidence="8">
    <location>
        <begin position="382"/>
        <end position="401"/>
    </location>
</feature>
<feature type="transmembrane region" description="Helical" evidence="8">
    <location>
        <begin position="48"/>
        <end position="68"/>
    </location>
</feature>
<dbReference type="OrthoDB" id="9150135at2"/>
<feature type="domain" description="Major facilitator superfamily (MFS) profile" evidence="9">
    <location>
        <begin position="10"/>
        <end position="405"/>
    </location>
</feature>
<dbReference type="PATRIC" id="fig|1616.3.peg.229"/>
<comment type="subcellular location">
    <subcellularLocation>
        <location evidence="1">Cell inner membrane</location>
        <topology evidence="1">Multi-pass membrane protein</topology>
    </subcellularLocation>
</comment>
<dbReference type="InterPro" id="IPR000576">
    <property type="entry name" value="LacY/RafB_perm_fam"/>
</dbReference>
<dbReference type="EMBL" id="JQBP01000001">
    <property type="protein sequence ID" value="KRN75729.1"/>
    <property type="molecule type" value="Genomic_DNA"/>
</dbReference>
<feature type="transmembrane region" description="Helical" evidence="8">
    <location>
        <begin position="291"/>
        <end position="308"/>
    </location>
</feature>
<feature type="transmembrane region" description="Helical" evidence="8">
    <location>
        <begin position="172"/>
        <end position="190"/>
    </location>
</feature>
<dbReference type="PANTHER" id="PTHR23522">
    <property type="entry name" value="BLL5896 PROTEIN"/>
    <property type="match status" value="1"/>
</dbReference>
<protein>
    <recommendedName>
        <fullName evidence="9">Major facilitator superfamily (MFS) profile domain-containing protein</fullName>
    </recommendedName>
</protein>